<gene>
    <name evidence="1" type="ORF">NST17_20545</name>
</gene>
<dbReference type="EMBL" id="JBBYAK010000003">
    <property type="protein sequence ID" value="MEL3959545.1"/>
    <property type="molecule type" value="Genomic_DNA"/>
</dbReference>
<evidence type="ECO:0000313" key="2">
    <source>
        <dbReference type="Proteomes" id="UP001459714"/>
    </source>
</evidence>
<dbReference type="RefSeq" id="WP_340499795.1">
    <property type="nucleotide sequence ID" value="NZ_JAROAQ010000021.1"/>
</dbReference>
<dbReference type="Proteomes" id="UP001459714">
    <property type="component" value="Unassembled WGS sequence"/>
</dbReference>
<accession>A0ABU9K3A7</accession>
<evidence type="ECO:0000313" key="1">
    <source>
        <dbReference type="EMBL" id="MEL3959545.1"/>
    </source>
</evidence>
<sequence>MNRVRQFRFESDLLDRFDRINEFLAANGSEVIRRLMEQYVAEKEEALKVKVETTLEMKENFPVDGEAYAVGKAENGKYFFAWGSEVPYVDEVPLYDVPNGECGIKWFGSKNEALAAMNEAVEAREPQ</sequence>
<organism evidence="1 2">
    <name type="scientific">Caldifermentibacillus hisashii</name>
    <dbReference type="NCBI Taxonomy" id="996558"/>
    <lineage>
        <taxon>Bacteria</taxon>
        <taxon>Bacillati</taxon>
        <taxon>Bacillota</taxon>
        <taxon>Bacilli</taxon>
        <taxon>Bacillales</taxon>
        <taxon>Bacillaceae</taxon>
        <taxon>Caldifermentibacillus</taxon>
    </lineage>
</organism>
<comment type="caution">
    <text evidence="1">The sequence shown here is derived from an EMBL/GenBank/DDBJ whole genome shotgun (WGS) entry which is preliminary data.</text>
</comment>
<proteinExistence type="predicted"/>
<keyword evidence="2" id="KW-1185">Reference proteome</keyword>
<reference evidence="1 2" key="1">
    <citation type="submission" date="2024-03" db="EMBL/GenBank/DDBJ databases">
        <title>Bacilli Hybrid Assemblies.</title>
        <authorList>
            <person name="Kovac J."/>
        </authorList>
    </citation>
    <scope>NUCLEOTIDE SEQUENCE [LARGE SCALE GENOMIC DNA]</scope>
    <source>
        <strain evidence="1 2">FSL M8-0022</strain>
    </source>
</reference>
<protein>
    <recommendedName>
        <fullName evidence="3">HK97 gp10 family phage protein</fullName>
    </recommendedName>
</protein>
<evidence type="ECO:0008006" key="3">
    <source>
        <dbReference type="Google" id="ProtNLM"/>
    </source>
</evidence>
<name>A0ABU9K3A7_9BACI</name>